<sequence length="171" mass="18879">MEAARATTTRTATAGCPRAEPHSYFGRILPGERAEAPARFTVHADHAFLGFLRRRRPGPPRRVPFRWEFTPPVDAAAAAAAAPYRNGGFGAVPASGRAIEALPETTAGEAREKECSVCMEVFGEEGERLRRMPCLHAFHGGCISDWLRVSRLCPLCRYALPSQKDDERMLR</sequence>
<dbReference type="SUPFAM" id="SSF57850">
    <property type="entry name" value="RING/U-box"/>
    <property type="match status" value="1"/>
</dbReference>
<keyword evidence="2 4" id="KW-0863">Zinc-finger</keyword>
<comment type="caution">
    <text evidence="6">The sequence shown here is derived from an EMBL/GenBank/DDBJ whole genome shotgun (WGS) entry which is preliminary data.</text>
</comment>
<evidence type="ECO:0000256" key="3">
    <source>
        <dbReference type="ARBA" id="ARBA00022833"/>
    </source>
</evidence>
<dbReference type="GO" id="GO:0005634">
    <property type="term" value="C:nucleus"/>
    <property type="evidence" value="ECO:0007669"/>
    <property type="project" value="TreeGrafter"/>
</dbReference>
<dbReference type="PANTHER" id="PTHR45931">
    <property type="entry name" value="SI:CH211-59O9.10"/>
    <property type="match status" value="1"/>
</dbReference>
<keyword evidence="1" id="KW-0479">Metal-binding</keyword>
<gene>
    <name evidence="6" type="ORF">QYE76_003282</name>
</gene>
<dbReference type="GO" id="GO:0006511">
    <property type="term" value="P:ubiquitin-dependent protein catabolic process"/>
    <property type="evidence" value="ECO:0007669"/>
    <property type="project" value="TreeGrafter"/>
</dbReference>
<dbReference type="PROSITE" id="PS50089">
    <property type="entry name" value="ZF_RING_2"/>
    <property type="match status" value="1"/>
</dbReference>
<keyword evidence="7" id="KW-1185">Reference proteome</keyword>
<dbReference type="InterPro" id="IPR051834">
    <property type="entry name" value="RING_finger_E3_ligase"/>
</dbReference>
<keyword evidence="3" id="KW-0862">Zinc</keyword>
<dbReference type="GO" id="GO:0008270">
    <property type="term" value="F:zinc ion binding"/>
    <property type="evidence" value="ECO:0007669"/>
    <property type="project" value="UniProtKB-KW"/>
</dbReference>
<dbReference type="EMBL" id="JAUUTY010000005">
    <property type="protein sequence ID" value="KAK1628967.1"/>
    <property type="molecule type" value="Genomic_DNA"/>
</dbReference>
<evidence type="ECO:0000259" key="5">
    <source>
        <dbReference type="PROSITE" id="PS50089"/>
    </source>
</evidence>
<dbReference type="InterPro" id="IPR013083">
    <property type="entry name" value="Znf_RING/FYVE/PHD"/>
</dbReference>
<protein>
    <recommendedName>
        <fullName evidence="5">RING-type domain-containing protein</fullName>
    </recommendedName>
</protein>
<dbReference type="PANTHER" id="PTHR45931:SF23">
    <property type="entry name" value="OS12G0134500 PROTEIN"/>
    <property type="match status" value="1"/>
</dbReference>
<evidence type="ECO:0000313" key="7">
    <source>
        <dbReference type="Proteomes" id="UP001231189"/>
    </source>
</evidence>
<evidence type="ECO:0000256" key="1">
    <source>
        <dbReference type="ARBA" id="ARBA00022723"/>
    </source>
</evidence>
<dbReference type="Gene3D" id="3.30.40.10">
    <property type="entry name" value="Zinc/RING finger domain, C3HC4 (zinc finger)"/>
    <property type="match status" value="1"/>
</dbReference>
<dbReference type="GO" id="GO:0061630">
    <property type="term" value="F:ubiquitin protein ligase activity"/>
    <property type="evidence" value="ECO:0007669"/>
    <property type="project" value="TreeGrafter"/>
</dbReference>
<feature type="domain" description="RING-type" evidence="5">
    <location>
        <begin position="115"/>
        <end position="157"/>
    </location>
</feature>
<organism evidence="6 7">
    <name type="scientific">Lolium multiflorum</name>
    <name type="common">Italian ryegrass</name>
    <name type="synonym">Lolium perenne subsp. multiflorum</name>
    <dbReference type="NCBI Taxonomy" id="4521"/>
    <lineage>
        <taxon>Eukaryota</taxon>
        <taxon>Viridiplantae</taxon>
        <taxon>Streptophyta</taxon>
        <taxon>Embryophyta</taxon>
        <taxon>Tracheophyta</taxon>
        <taxon>Spermatophyta</taxon>
        <taxon>Magnoliopsida</taxon>
        <taxon>Liliopsida</taxon>
        <taxon>Poales</taxon>
        <taxon>Poaceae</taxon>
        <taxon>BOP clade</taxon>
        <taxon>Pooideae</taxon>
        <taxon>Poodae</taxon>
        <taxon>Poeae</taxon>
        <taxon>Poeae Chloroplast Group 2 (Poeae type)</taxon>
        <taxon>Loliodinae</taxon>
        <taxon>Loliinae</taxon>
        <taxon>Lolium</taxon>
    </lineage>
</organism>
<accession>A0AAD8VZ36</accession>
<evidence type="ECO:0000313" key="6">
    <source>
        <dbReference type="EMBL" id="KAK1628967.1"/>
    </source>
</evidence>
<dbReference type="Proteomes" id="UP001231189">
    <property type="component" value="Unassembled WGS sequence"/>
</dbReference>
<dbReference type="SMART" id="SM00184">
    <property type="entry name" value="RING"/>
    <property type="match status" value="1"/>
</dbReference>
<dbReference type="SMART" id="SM00744">
    <property type="entry name" value="RINGv"/>
    <property type="match status" value="1"/>
</dbReference>
<name>A0AAD8VZ36_LOLMU</name>
<dbReference type="Pfam" id="PF13639">
    <property type="entry name" value="zf-RING_2"/>
    <property type="match status" value="1"/>
</dbReference>
<reference evidence="6" key="1">
    <citation type="submission" date="2023-07" db="EMBL/GenBank/DDBJ databases">
        <title>A chromosome-level genome assembly of Lolium multiflorum.</title>
        <authorList>
            <person name="Chen Y."/>
            <person name="Copetti D."/>
            <person name="Kolliker R."/>
            <person name="Studer B."/>
        </authorList>
    </citation>
    <scope>NUCLEOTIDE SEQUENCE</scope>
    <source>
        <strain evidence="6">02402/16</strain>
        <tissue evidence="6">Leaf</tissue>
    </source>
</reference>
<proteinExistence type="predicted"/>
<evidence type="ECO:0000256" key="2">
    <source>
        <dbReference type="ARBA" id="ARBA00022771"/>
    </source>
</evidence>
<evidence type="ECO:0000256" key="4">
    <source>
        <dbReference type="PROSITE-ProRule" id="PRU00175"/>
    </source>
</evidence>
<dbReference type="AlphaFoldDB" id="A0AAD8VZ36"/>
<dbReference type="InterPro" id="IPR011016">
    <property type="entry name" value="Znf_RING-CH"/>
</dbReference>
<dbReference type="FunFam" id="3.30.40.10:FF:000726">
    <property type="entry name" value="Os11g0142900 protein"/>
    <property type="match status" value="1"/>
</dbReference>
<dbReference type="InterPro" id="IPR001841">
    <property type="entry name" value="Znf_RING"/>
</dbReference>